<feature type="domain" description="Beta-lactamase-related" evidence="4">
    <location>
        <begin position="74"/>
        <end position="451"/>
    </location>
</feature>
<feature type="chain" id="PRO_5034777309" evidence="3">
    <location>
        <begin position="20"/>
        <end position="754"/>
    </location>
</feature>
<sequence>MAKLSWVLLVSYLASLSQALHFEPFSISSLPPISFDDESDLTRAAQGSRNKLGGPLISKATSRFIEDAISEWNSTGLSVAVVQRDASVTDPSHPGWRIEYGSYGVASTHYEPSPSENATIMKKNTITPDILFAIASNSKLFLAMSVGLLVSNETLAADFRKTRGVVLGWRTKMRDIFGPELWQLWDEGAERGATIQDLLSHRTGLPRHDYSGVQRKGGLEEMIRTLRHLRPSATFRETFQYNNLMYETLSYLPTLLLNQTYESYIAQHLFEPLNMTSSTYSVAQVELHSDAKESAWPHRDLSAHMAQGHLADKRDFTRGVDGTLKAIVPYFNSPGEEKTWAGAGGVITSARDLSTWVAMLLNGGRHPFTNATIVPPEVIDFVAHGRTVAAGKADFPELSPSTYGAGQFRYSYRGTEIIEHGGNNHGFKSQVARFPEHGLGVVTLSNDGEQGGFVLEAAKWRIVDELVFDAGAGSKGKDAGKKTKGDGFVNWTSRYHKLWDAYKKSKKDGAMAPPSPRVPPSKPFSQLSRGRYAHATYGSLTPCRVPSNPLHDSHSSSALLAHEGNNPQQPLSMKDTLGSQRGEEYENPHTNCTAVLSLPSTRRILAFASEGTANDVPETYITPFQRTFGTHLLLRHWSGDLFNVSVVWTNDDRRAALRLDYRVGGDAGAGRRRAEFGKGVGLGYGVDEKLDSEDEGAMMWTLDESFTVEWATGADGGEEGLAFRDGFWGKEGLDSREPEGWGKEGAEVWFEAQA</sequence>
<evidence type="ECO:0000313" key="5">
    <source>
        <dbReference type="EMBL" id="KAF6755095.1"/>
    </source>
</evidence>
<evidence type="ECO:0000256" key="3">
    <source>
        <dbReference type="SAM" id="SignalP"/>
    </source>
</evidence>
<dbReference type="Gene3D" id="3.40.710.10">
    <property type="entry name" value="DD-peptidase/beta-lactamase superfamily"/>
    <property type="match status" value="1"/>
</dbReference>
<feature type="signal peptide" evidence="3">
    <location>
        <begin position="1"/>
        <end position="19"/>
    </location>
</feature>
<dbReference type="EMBL" id="JACGCI010000031">
    <property type="protein sequence ID" value="KAF6755095.1"/>
    <property type="molecule type" value="Genomic_DNA"/>
</dbReference>
<dbReference type="InterPro" id="IPR001466">
    <property type="entry name" value="Beta-lactam-related"/>
</dbReference>
<reference evidence="5 6" key="1">
    <citation type="submission" date="2020-07" db="EMBL/GenBank/DDBJ databases">
        <title>Comparative genomics of pyrophilous fungi reveals a link between fire events and developmental genes.</title>
        <authorList>
            <consortium name="DOE Joint Genome Institute"/>
            <person name="Steindorff A.S."/>
            <person name="Carver A."/>
            <person name="Calhoun S."/>
            <person name="Stillman K."/>
            <person name="Liu H."/>
            <person name="Lipzen A."/>
            <person name="Pangilinan J."/>
            <person name="Labutti K."/>
            <person name="Bruns T.D."/>
            <person name="Grigoriev I.V."/>
        </authorList>
    </citation>
    <scope>NUCLEOTIDE SEQUENCE [LARGE SCALE GENOMIC DNA]</scope>
    <source>
        <strain evidence="5 6">CBS 144469</strain>
    </source>
</reference>
<evidence type="ECO:0000259" key="4">
    <source>
        <dbReference type="Pfam" id="PF00144"/>
    </source>
</evidence>
<name>A0A8H6HY23_9AGAR</name>
<dbReference type="InterPro" id="IPR012338">
    <property type="entry name" value="Beta-lactam/transpept-like"/>
</dbReference>
<gene>
    <name evidence="5" type="ORF">DFP72DRAFT_965106</name>
</gene>
<keyword evidence="6" id="KW-1185">Reference proteome</keyword>
<dbReference type="SUPFAM" id="SSF56601">
    <property type="entry name" value="beta-lactamase/transpeptidase-like"/>
    <property type="match status" value="1"/>
</dbReference>
<feature type="region of interest" description="Disordered" evidence="2">
    <location>
        <begin position="543"/>
        <end position="587"/>
    </location>
</feature>
<evidence type="ECO:0000256" key="1">
    <source>
        <dbReference type="ARBA" id="ARBA00038215"/>
    </source>
</evidence>
<organism evidence="5 6">
    <name type="scientific">Ephemerocybe angulata</name>
    <dbReference type="NCBI Taxonomy" id="980116"/>
    <lineage>
        <taxon>Eukaryota</taxon>
        <taxon>Fungi</taxon>
        <taxon>Dikarya</taxon>
        <taxon>Basidiomycota</taxon>
        <taxon>Agaricomycotina</taxon>
        <taxon>Agaricomycetes</taxon>
        <taxon>Agaricomycetidae</taxon>
        <taxon>Agaricales</taxon>
        <taxon>Agaricineae</taxon>
        <taxon>Psathyrellaceae</taxon>
        <taxon>Ephemerocybe</taxon>
    </lineage>
</organism>
<dbReference type="InterPro" id="IPR050491">
    <property type="entry name" value="AmpC-like"/>
</dbReference>
<proteinExistence type="inferred from homology"/>
<evidence type="ECO:0000256" key="2">
    <source>
        <dbReference type="SAM" id="MobiDB-lite"/>
    </source>
</evidence>
<dbReference type="PANTHER" id="PTHR46825">
    <property type="entry name" value="D-ALANYL-D-ALANINE-CARBOXYPEPTIDASE/ENDOPEPTIDASE AMPH"/>
    <property type="match status" value="1"/>
</dbReference>
<dbReference type="AlphaFoldDB" id="A0A8H6HY23"/>
<protein>
    <submittedName>
        <fullName evidence="5">Beta-lactamase/transpeptidase-like protein</fullName>
    </submittedName>
</protein>
<accession>A0A8H6HY23</accession>
<dbReference type="OrthoDB" id="5946976at2759"/>
<dbReference type="PANTHER" id="PTHR46825:SF15">
    <property type="entry name" value="BETA-LACTAMASE-RELATED DOMAIN-CONTAINING PROTEIN"/>
    <property type="match status" value="1"/>
</dbReference>
<feature type="region of interest" description="Disordered" evidence="2">
    <location>
        <begin position="506"/>
        <end position="527"/>
    </location>
</feature>
<evidence type="ECO:0000313" key="6">
    <source>
        <dbReference type="Proteomes" id="UP000521943"/>
    </source>
</evidence>
<dbReference type="Proteomes" id="UP000521943">
    <property type="component" value="Unassembled WGS sequence"/>
</dbReference>
<keyword evidence="3" id="KW-0732">Signal</keyword>
<feature type="compositionally biased region" description="Pro residues" evidence="2">
    <location>
        <begin position="513"/>
        <end position="522"/>
    </location>
</feature>
<comment type="caution">
    <text evidence="5">The sequence shown here is derived from an EMBL/GenBank/DDBJ whole genome shotgun (WGS) entry which is preliminary data.</text>
</comment>
<dbReference type="Pfam" id="PF00144">
    <property type="entry name" value="Beta-lactamase"/>
    <property type="match status" value="1"/>
</dbReference>
<comment type="similarity">
    <text evidence="1">Belongs to the peptidase S12 family.</text>
</comment>